<evidence type="ECO:0000256" key="2">
    <source>
        <dbReference type="ARBA" id="ARBA00022694"/>
    </source>
</evidence>
<dbReference type="SUPFAM" id="SSF82704">
    <property type="entry name" value="AlbA-like"/>
    <property type="match status" value="1"/>
</dbReference>
<comment type="subcellular location">
    <subcellularLocation>
        <location evidence="1">Nucleus</location>
        <location evidence="1">Nucleolus</location>
    </subcellularLocation>
</comment>
<dbReference type="Gene3D" id="3.30.110.20">
    <property type="entry name" value="Alba-like domain"/>
    <property type="match status" value="1"/>
</dbReference>
<evidence type="ECO:0000256" key="4">
    <source>
        <dbReference type="SAM" id="MobiDB-lite"/>
    </source>
</evidence>
<dbReference type="GO" id="GO:0001682">
    <property type="term" value="P:tRNA 5'-leader removal"/>
    <property type="evidence" value="ECO:0007669"/>
    <property type="project" value="InterPro"/>
</dbReference>
<dbReference type="EMBL" id="KV417343">
    <property type="protein sequence ID" value="KZO90390.1"/>
    <property type="molecule type" value="Genomic_DNA"/>
</dbReference>
<reference evidence="5 6" key="1">
    <citation type="journal article" date="2016" name="Mol. Biol. Evol.">
        <title>Comparative Genomics of Early-Diverging Mushroom-Forming Fungi Provides Insights into the Origins of Lignocellulose Decay Capabilities.</title>
        <authorList>
            <person name="Nagy L.G."/>
            <person name="Riley R."/>
            <person name="Tritt A."/>
            <person name="Adam C."/>
            <person name="Daum C."/>
            <person name="Floudas D."/>
            <person name="Sun H."/>
            <person name="Yadav J.S."/>
            <person name="Pangilinan J."/>
            <person name="Larsson K.H."/>
            <person name="Matsuura K."/>
            <person name="Barry K."/>
            <person name="Labutti K."/>
            <person name="Kuo R."/>
            <person name="Ohm R.A."/>
            <person name="Bhattacharya S.S."/>
            <person name="Shirouzu T."/>
            <person name="Yoshinaga Y."/>
            <person name="Martin F.M."/>
            <person name="Grigoriev I.V."/>
            <person name="Hibbett D.S."/>
        </authorList>
    </citation>
    <scope>NUCLEOTIDE SEQUENCE [LARGE SCALE GENOMIC DNA]</scope>
    <source>
        <strain evidence="5 6">TUFC12733</strain>
    </source>
</reference>
<organism evidence="5 6">
    <name type="scientific">Calocera viscosa (strain TUFC12733)</name>
    <dbReference type="NCBI Taxonomy" id="1330018"/>
    <lineage>
        <taxon>Eukaryota</taxon>
        <taxon>Fungi</taxon>
        <taxon>Dikarya</taxon>
        <taxon>Basidiomycota</taxon>
        <taxon>Agaricomycotina</taxon>
        <taxon>Dacrymycetes</taxon>
        <taxon>Dacrymycetales</taxon>
        <taxon>Dacrymycetaceae</taxon>
        <taxon>Calocera</taxon>
    </lineage>
</organism>
<dbReference type="PANTHER" id="PTHR15314:SF1">
    <property type="entry name" value="RIBONUCLEASE P PROTEIN SUBUNIT P20"/>
    <property type="match status" value="1"/>
</dbReference>
<evidence type="ECO:0000256" key="3">
    <source>
        <dbReference type="ARBA" id="ARBA00023242"/>
    </source>
</evidence>
<dbReference type="OrthoDB" id="416729at2759"/>
<dbReference type="InterPro" id="IPR014612">
    <property type="entry name" value="Pop7/Rpp20"/>
</dbReference>
<sequence length="247" mass="26271">MGLKRKADEADDASNATPVKRAKIDTLTADAAVPVDLTEDAPIDATVPPVLAAEDEPIPEIDNAPTSPKPANAPKKKGMPPTPAPSKGPLAPPARISKLNPPKPAIQEGDKTTICVTRKTKLGAYLRRCRKLFDEGHTSITLHAMGAAIPHLALLATSLPLVLPGGVLRQEVTTNTVTCVDEIEPEDEDIEGGLRKREKAGLRVVLWMREERAKQDGTKGRGKRRNGMGKPGRGGKGDVRGDAMDVS</sequence>
<feature type="compositionally biased region" description="Basic and acidic residues" evidence="4">
    <location>
        <begin position="235"/>
        <end position="247"/>
    </location>
</feature>
<name>A0A167GBX1_CALVF</name>
<dbReference type="PANTHER" id="PTHR15314">
    <property type="entry name" value="RIBONUCLEASE P PROTEIN SUBUNIT P20"/>
    <property type="match status" value="1"/>
</dbReference>
<feature type="region of interest" description="Disordered" evidence="4">
    <location>
        <begin position="213"/>
        <end position="247"/>
    </location>
</feature>
<keyword evidence="2" id="KW-0819">tRNA processing</keyword>
<dbReference type="InterPro" id="IPR036882">
    <property type="entry name" value="Alba-like_dom_sf"/>
</dbReference>
<dbReference type="STRING" id="1330018.A0A167GBX1"/>
<keyword evidence="3" id="KW-0539">Nucleus</keyword>
<feature type="compositionally biased region" description="Pro residues" evidence="4">
    <location>
        <begin position="80"/>
        <end position="92"/>
    </location>
</feature>
<evidence type="ECO:0000313" key="6">
    <source>
        <dbReference type="Proteomes" id="UP000076738"/>
    </source>
</evidence>
<gene>
    <name evidence="5" type="ORF">CALVIDRAFT_542716</name>
</gene>
<dbReference type="GO" id="GO:0005655">
    <property type="term" value="C:nucleolar ribonuclease P complex"/>
    <property type="evidence" value="ECO:0007669"/>
    <property type="project" value="InterPro"/>
</dbReference>
<dbReference type="AlphaFoldDB" id="A0A167GBX1"/>
<dbReference type="GO" id="GO:0003676">
    <property type="term" value="F:nucleic acid binding"/>
    <property type="evidence" value="ECO:0007669"/>
    <property type="project" value="InterPro"/>
</dbReference>
<protein>
    <submittedName>
        <fullName evidence="5">Uncharacterized protein</fullName>
    </submittedName>
</protein>
<evidence type="ECO:0000256" key="1">
    <source>
        <dbReference type="ARBA" id="ARBA00004604"/>
    </source>
</evidence>
<keyword evidence="6" id="KW-1185">Reference proteome</keyword>
<dbReference type="GO" id="GO:0000172">
    <property type="term" value="C:ribonuclease MRP complex"/>
    <property type="evidence" value="ECO:0007669"/>
    <property type="project" value="InterPro"/>
</dbReference>
<dbReference type="Proteomes" id="UP000076738">
    <property type="component" value="Unassembled WGS sequence"/>
</dbReference>
<accession>A0A167GBX1</accession>
<dbReference type="Pfam" id="PF12328">
    <property type="entry name" value="Rpp20"/>
    <property type="match status" value="1"/>
</dbReference>
<feature type="region of interest" description="Disordered" evidence="4">
    <location>
        <begin position="1"/>
        <end position="106"/>
    </location>
</feature>
<proteinExistence type="predicted"/>
<evidence type="ECO:0000313" key="5">
    <source>
        <dbReference type="EMBL" id="KZO90390.1"/>
    </source>
</evidence>